<dbReference type="Gene3D" id="3.40.1360.10">
    <property type="match status" value="1"/>
</dbReference>
<dbReference type="Proteomes" id="UP001597399">
    <property type="component" value="Unassembled WGS sequence"/>
</dbReference>
<accession>A0ABW5S8F5</accession>
<dbReference type="InterPro" id="IPR025054">
    <property type="entry name" value="DUF3991"/>
</dbReference>
<dbReference type="Pfam" id="PF13154">
    <property type="entry name" value="DUF3991"/>
    <property type="match status" value="1"/>
</dbReference>
<sequence length="466" mass="53307">MALLDKDTIRRAQDVDIVNFCAQNGYPLERVSGRYYRGVEHDSLVVDRSKNTYEWYSTGQYGNAINFVQTFMGRDFRQAVQDLISGSYAATDVKGPTAEPQPFRYAILHDQTTDAVERYLCEVRGIDRRIVHTLIQKNMLKQDVRQNAVFVWGLAGQRVGAELQGTRKFDDGRFGHRTTFKQICANSEPNYGFNLSIGSPKRLYVFEAPIDMLSYWSLHKDLNNCRLVSMDGLKPITVEKMIKNTGRLYGSYPTDVHLGVDNDRAGHEFLDRLSKKIMSTPDGERITFHSLIPFDKHLPKANLPFYQEAAKRHGVDWQWIAAIHKAETNLSPTNELANGFNYEAFFGRDLPKNQAPEAIDLERSCERCAQHLEGYTVDGQTNITDALINTKLPFEDKRGFENKVKSVYNWYLAGDFQTDDHPSGLPGKDWNDVLLLQNHGNAHEQEYPYKRERPVTVHKTAGRMRA</sequence>
<feature type="domain" description="DUF3991" evidence="1">
    <location>
        <begin position="118"/>
        <end position="195"/>
    </location>
</feature>
<evidence type="ECO:0000313" key="2">
    <source>
        <dbReference type="EMBL" id="MFD2696101.1"/>
    </source>
</evidence>
<gene>
    <name evidence="2" type="ORF">ACFSUE_21070</name>
</gene>
<evidence type="ECO:0000313" key="3">
    <source>
        <dbReference type="Proteomes" id="UP001597399"/>
    </source>
</evidence>
<protein>
    <submittedName>
        <fullName evidence="2">DUF3991 domain-containing protein</fullName>
    </submittedName>
</protein>
<name>A0ABW5S8F5_9BACL</name>
<dbReference type="InterPro" id="IPR023346">
    <property type="entry name" value="Lysozyme-like_dom_sf"/>
</dbReference>
<dbReference type="Pfam" id="PF13155">
    <property type="entry name" value="Toprim_2"/>
    <property type="match status" value="1"/>
</dbReference>
<organism evidence="2 3">
    <name type="scientific">Sporolactobacillus shoreicorticis</name>
    <dbReference type="NCBI Taxonomy" id="1923877"/>
    <lineage>
        <taxon>Bacteria</taxon>
        <taxon>Bacillati</taxon>
        <taxon>Bacillota</taxon>
        <taxon>Bacilli</taxon>
        <taxon>Bacillales</taxon>
        <taxon>Sporolactobacillaceae</taxon>
        <taxon>Sporolactobacillus</taxon>
    </lineage>
</organism>
<dbReference type="EMBL" id="JBHUMQ010000057">
    <property type="protein sequence ID" value="MFD2696101.1"/>
    <property type="molecule type" value="Genomic_DNA"/>
</dbReference>
<dbReference type="SUPFAM" id="SSF53955">
    <property type="entry name" value="Lysozyme-like"/>
    <property type="match status" value="1"/>
</dbReference>
<proteinExistence type="predicted"/>
<keyword evidence="3" id="KW-1185">Reference proteome</keyword>
<dbReference type="SUPFAM" id="SSF57783">
    <property type="entry name" value="Zinc beta-ribbon"/>
    <property type="match status" value="1"/>
</dbReference>
<evidence type="ECO:0000259" key="1">
    <source>
        <dbReference type="Pfam" id="PF13154"/>
    </source>
</evidence>
<reference evidence="3" key="1">
    <citation type="journal article" date="2019" name="Int. J. Syst. Evol. Microbiol.">
        <title>The Global Catalogue of Microorganisms (GCM) 10K type strain sequencing project: providing services to taxonomists for standard genome sequencing and annotation.</title>
        <authorList>
            <consortium name="The Broad Institute Genomics Platform"/>
            <consortium name="The Broad Institute Genome Sequencing Center for Infectious Disease"/>
            <person name="Wu L."/>
            <person name="Ma J."/>
        </authorList>
    </citation>
    <scope>NUCLEOTIDE SEQUENCE [LARGE SCALE GENOMIC DNA]</scope>
    <source>
        <strain evidence="3">TISTR 2466</strain>
    </source>
</reference>
<dbReference type="InterPro" id="IPR036977">
    <property type="entry name" value="DNA_primase_Znf_CHC2"/>
</dbReference>
<dbReference type="RefSeq" id="WP_253061862.1">
    <property type="nucleotide sequence ID" value="NZ_JAMXWM010000010.1"/>
</dbReference>
<comment type="caution">
    <text evidence="2">The sequence shown here is derived from an EMBL/GenBank/DDBJ whole genome shotgun (WGS) entry which is preliminary data.</text>
</comment>
<dbReference type="Gene3D" id="3.90.580.10">
    <property type="entry name" value="Zinc finger, CHC2-type domain"/>
    <property type="match status" value="1"/>
</dbReference>